<dbReference type="InterPro" id="IPR007527">
    <property type="entry name" value="Znf_SWIM"/>
</dbReference>
<comment type="caution">
    <text evidence="3">The sequence shown here is derived from an EMBL/GenBank/DDBJ whole genome shotgun (WGS) entry which is preliminary data.</text>
</comment>
<gene>
    <name evidence="3" type="ORF">ACFQDI_10995</name>
</gene>
<keyword evidence="4" id="KW-1185">Reference proteome</keyword>
<accession>A0ABW0KPZ9</accession>
<dbReference type="PROSITE" id="PS50966">
    <property type="entry name" value="ZF_SWIM"/>
    <property type="match status" value="1"/>
</dbReference>
<name>A0ABW0KPZ9_9BACT</name>
<organism evidence="3 4">
    <name type="scientific">Prosthecobacter fluviatilis</name>
    <dbReference type="NCBI Taxonomy" id="445931"/>
    <lineage>
        <taxon>Bacteria</taxon>
        <taxon>Pseudomonadati</taxon>
        <taxon>Verrucomicrobiota</taxon>
        <taxon>Verrucomicrobiia</taxon>
        <taxon>Verrucomicrobiales</taxon>
        <taxon>Verrucomicrobiaceae</taxon>
        <taxon>Prosthecobacter</taxon>
    </lineage>
</organism>
<dbReference type="Proteomes" id="UP001596052">
    <property type="component" value="Unassembled WGS sequence"/>
</dbReference>
<evidence type="ECO:0000313" key="3">
    <source>
        <dbReference type="EMBL" id="MFC5455385.1"/>
    </source>
</evidence>
<dbReference type="RefSeq" id="WP_377166413.1">
    <property type="nucleotide sequence ID" value="NZ_JBHSMQ010000003.1"/>
</dbReference>
<evidence type="ECO:0000256" key="1">
    <source>
        <dbReference type="PROSITE-ProRule" id="PRU00325"/>
    </source>
</evidence>
<keyword evidence="1" id="KW-0479">Metal-binding</keyword>
<proteinExistence type="predicted"/>
<keyword evidence="1" id="KW-0862">Zinc</keyword>
<keyword evidence="1" id="KW-0863">Zinc-finger</keyword>
<feature type="domain" description="SWIM-type" evidence="2">
    <location>
        <begin position="503"/>
        <end position="544"/>
    </location>
</feature>
<reference evidence="4" key="1">
    <citation type="journal article" date="2019" name="Int. J. Syst. Evol. Microbiol.">
        <title>The Global Catalogue of Microorganisms (GCM) 10K type strain sequencing project: providing services to taxonomists for standard genome sequencing and annotation.</title>
        <authorList>
            <consortium name="The Broad Institute Genomics Platform"/>
            <consortium name="The Broad Institute Genome Sequencing Center for Infectious Disease"/>
            <person name="Wu L."/>
            <person name="Ma J."/>
        </authorList>
    </citation>
    <scope>NUCLEOTIDE SEQUENCE [LARGE SCALE GENOMIC DNA]</scope>
    <source>
        <strain evidence="4">CGMCC 4.1469</strain>
    </source>
</reference>
<evidence type="ECO:0000313" key="4">
    <source>
        <dbReference type="Proteomes" id="UP001596052"/>
    </source>
</evidence>
<dbReference type="EMBL" id="JBHSMQ010000003">
    <property type="protein sequence ID" value="MFC5455385.1"/>
    <property type="molecule type" value="Genomic_DNA"/>
</dbReference>
<evidence type="ECO:0000259" key="2">
    <source>
        <dbReference type="PROSITE" id="PS50966"/>
    </source>
</evidence>
<protein>
    <submittedName>
        <fullName evidence="3">Metal-binding protein</fullName>
    </submittedName>
</protein>
<sequence length="566" mass="64378">MNITFAYRGRSHVAEAGGGQIVSLAPNLKRDVVAFDAALKNPLHFREAISALHDVVINDLRFKPRDKTAYEEWRKGEQQRLTAIRTEAVREARQEMETKQRTPLPRDFERQFDKARKRYWNARLKYADHLRRHDQELWRLLMPCDPVITVAPDVVFFECFSADESSYGCLSVERDECFSSAAGVQCGTTNVDYSWDLFHHFQTLRTYQPARFHVDPSGFEVKVQGGEDYREEKIDLPTGWLRGFMQLQGAMTLPMRRVTLSRQGLYSLLAWLRRHKAPRSPRALRFEIVEGRAPELVLEPWEQRITDRGAPPCAQSMEPIRVWGVRRLLTLARLLPLIDRVEVCLLGTGLPSMWIAHMGPMKLTLGLSGWTTNDWTRGSALDLLLPPQEPGKDLIDKAAAALRQQQSASLATLASACGAAEAMTTAALKHLAHSGQVIYDLPHQVYRWRQIMPQVLGEEQMGPPNAEAEAARDIPDRDVRVLSSTDAPNDTRLHTGTVQKREVELLLDRDGMMRRAKCDCSHHFKGGLRKGPCRHLIAFRRKLLNPVDPGAPSLYERLWSGFRTNP</sequence>